<dbReference type="PANTHER" id="PTHR14042:SF23">
    <property type="entry name" value="PROTEIN DOPEY-2"/>
    <property type="match status" value="1"/>
</dbReference>
<dbReference type="GO" id="GO:0005829">
    <property type="term" value="C:cytosol"/>
    <property type="evidence" value="ECO:0007669"/>
    <property type="project" value="GOC"/>
</dbReference>
<organism evidence="2 3">
    <name type="scientific">Synaphobranchus kaupii</name>
    <name type="common">Kaup's arrowtooth eel</name>
    <dbReference type="NCBI Taxonomy" id="118154"/>
    <lineage>
        <taxon>Eukaryota</taxon>
        <taxon>Metazoa</taxon>
        <taxon>Chordata</taxon>
        <taxon>Craniata</taxon>
        <taxon>Vertebrata</taxon>
        <taxon>Euteleostomi</taxon>
        <taxon>Actinopterygii</taxon>
        <taxon>Neopterygii</taxon>
        <taxon>Teleostei</taxon>
        <taxon>Anguilliformes</taxon>
        <taxon>Synaphobranchidae</taxon>
        <taxon>Synaphobranchus</taxon>
    </lineage>
</organism>
<dbReference type="AlphaFoldDB" id="A0A9Q1F797"/>
<reference evidence="2" key="1">
    <citation type="journal article" date="2023" name="Science">
        <title>Genome structures resolve the early diversification of teleost fishes.</title>
        <authorList>
            <person name="Parey E."/>
            <person name="Louis A."/>
            <person name="Montfort J."/>
            <person name="Bouchez O."/>
            <person name="Roques C."/>
            <person name="Iampietro C."/>
            <person name="Lluch J."/>
            <person name="Castinel A."/>
            <person name="Donnadieu C."/>
            <person name="Desvignes T."/>
            <person name="Floi Bucao C."/>
            <person name="Jouanno E."/>
            <person name="Wen M."/>
            <person name="Mejri S."/>
            <person name="Dirks R."/>
            <person name="Jansen H."/>
            <person name="Henkel C."/>
            <person name="Chen W.J."/>
            <person name="Zahm M."/>
            <person name="Cabau C."/>
            <person name="Klopp C."/>
            <person name="Thompson A.W."/>
            <person name="Robinson-Rechavi M."/>
            <person name="Braasch I."/>
            <person name="Lecointre G."/>
            <person name="Bobe J."/>
            <person name="Postlethwait J.H."/>
            <person name="Berthelot C."/>
            <person name="Roest Crollius H."/>
            <person name="Guiguen Y."/>
        </authorList>
    </citation>
    <scope>NUCLEOTIDE SEQUENCE</scope>
    <source>
        <strain evidence="2">WJC10195</strain>
    </source>
</reference>
<dbReference type="Proteomes" id="UP001152622">
    <property type="component" value="Chromosome 8"/>
</dbReference>
<accession>A0A9Q1F797</accession>
<dbReference type="GO" id="GO:0005768">
    <property type="term" value="C:endosome"/>
    <property type="evidence" value="ECO:0007669"/>
    <property type="project" value="TreeGrafter"/>
</dbReference>
<evidence type="ECO:0000313" key="2">
    <source>
        <dbReference type="EMBL" id="KAJ8352474.1"/>
    </source>
</evidence>
<proteinExistence type="predicted"/>
<dbReference type="GO" id="GO:0006895">
    <property type="term" value="P:Golgi to endosome transport"/>
    <property type="evidence" value="ECO:0007669"/>
    <property type="project" value="InterPro"/>
</dbReference>
<evidence type="ECO:0000313" key="3">
    <source>
        <dbReference type="Proteomes" id="UP001152622"/>
    </source>
</evidence>
<dbReference type="Pfam" id="PF24598">
    <property type="entry name" value="DOP1_C"/>
    <property type="match status" value="1"/>
</dbReference>
<protein>
    <recommendedName>
        <fullName evidence="1">DOP1-like C-terminal domain-containing protein</fullName>
    </recommendedName>
</protein>
<feature type="domain" description="DOP1-like C-terminal" evidence="1">
    <location>
        <begin position="18"/>
        <end position="245"/>
    </location>
</feature>
<dbReference type="PANTHER" id="PTHR14042">
    <property type="entry name" value="DOPEY-RELATED"/>
    <property type="match status" value="1"/>
</dbReference>
<dbReference type="InterPro" id="IPR056457">
    <property type="entry name" value="DOP1_C"/>
</dbReference>
<evidence type="ECO:0000259" key="1">
    <source>
        <dbReference type="Pfam" id="PF24598"/>
    </source>
</evidence>
<dbReference type="OrthoDB" id="297643at2759"/>
<dbReference type="GO" id="GO:0005802">
    <property type="term" value="C:trans-Golgi network"/>
    <property type="evidence" value="ECO:0007669"/>
    <property type="project" value="TreeGrafter"/>
</dbReference>
<gene>
    <name evidence="2" type="ORF">SKAU_G00239500</name>
</gene>
<keyword evidence="3" id="KW-1185">Reference proteome</keyword>
<sequence>MFKDLMSMQSSALKVFPNCEQKAMLLKRQAFAMFSGELDQYHLYLPLIQERLTENLRTGQTPSVMAQMFLTFRVLLLKISPQHLTSLWPIMVTELIRVFVRLEKVLLEEVPKTLSKGGGARVGPQKNGPVVFSQNELDMYLSGCKFLDTALSFPPDRMPLFQMYRWAFVPEVDVDSYSGPGNSIMEGEQECRPHIVRVMEGLRYRFGEQNGAGEAMIPERLEFPLLTLRSISSITQLVPFLRVLGCSFRSRGTDPQPHPLPVAEYPAANSNVVLRKLEQVIEGEFLECLDG</sequence>
<dbReference type="InterPro" id="IPR040314">
    <property type="entry name" value="DOP1"/>
</dbReference>
<name>A0A9Q1F797_SYNKA</name>
<comment type="caution">
    <text evidence="2">The sequence shown here is derived from an EMBL/GenBank/DDBJ whole genome shotgun (WGS) entry which is preliminary data.</text>
</comment>
<dbReference type="EMBL" id="JAINUF010000008">
    <property type="protein sequence ID" value="KAJ8352474.1"/>
    <property type="molecule type" value="Genomic_DNA"/>
</dbReference>